<dbReference type="CDD" id="cd01647">
    <property type="entry name" value="RT_LTR"/>
    <property type="match status" value="1"/>
</dbReference>
<dbReference type="SMART" id="SM00298">
    <property type="entry name" value="CHROMO"/>
    <property type="match status" value="1"/>
</dbReference>
<evidence type="ECO:0000256" key="2">
    <source>
        <dbReference type="ARBA" id="ARBA00010879"/>
    </source>
</evidence>
<evidence type="ECO:0000259" key="17">
    <source>
        <dbReference type="PROSITE" id="PS50878"/>
    </source>
</evidence>
<dbReference type="Pfam" id="PF17919">
    <property type="entry name" value="RT_RNaseH_2"/>
    <property type="match status" value="1"/>
</dbReference>
<keyword evidence="13" id="KW-0479">Metal-binding</keyword>
<dbReference type="Proteomes" id="UP001059041">
    <property type="component" value="Linkage Group LG6"/>
</dbReference>
<keyword evidence="10" id="KW-0238">DNA-binding</keyword>
<dbReference type="GO" id="GO:0008270">
    <property type="term" value="F:zinc ion binding"/>
    <property type="evidence" value="ECO:0007669"/>
    <property type="project" value="UniProtKB-KW"/>
</dbReference>
<dbReference type="Pfam" id="PF00078">
    <property type="entry name" value="RVT_1"/>
    <property type="match status" value="1"/>
</dbReference>
<dbReference type="SUPFAM" id="SSF53098">
    <property type="entry name" value="Ribonuclease H-like"/>
    <property type="match status" value="1"/>
</dbReference>
<gene>
    <name evidence="19" type="ORF">IRJ41_002361</name>
</gene>
<dbReference type="InterPro" id="IPR036397">
    <property type="entry name" value="RNaseH_sf"/>
</dbReference>
<feature type="compositionally biased region" description="Low complexity" evidence="14">
    <location>
        <begin position="258"/>
        <end position="274"/>
    </location>
</feature>
<dbReference type="Pfam" id="PF17921">
    <property type="entry name" value="Integrase_H2C2"/>
    <property type="match status" value="1"/>
</dbReference>
<dbReference type="Gene3D" id="2.40.70.10">
    <property type="entry name" value="Acid Proteases"/>
    <property type="match status" value="1"/>
</dbReference>
<dbReference type="InterPro" id="IPR016197">
    <property type="entry name" value="Chromo-like_dom_sf"/>
</dbReference>
<comment type="similarity">
    <text evidence="2">Belongs to the beta type-B retroviral polymerase family. HERV class-II K(HML-2) pol subfamily.</text>
</comment>
<feature type="region of interest" description="Disordered" evidence="14">
    <location>
        <begin position="256"/>
        <end position="275"/>
    </location>
</feature>
<dbReference type="CDD" id="cd09274">
    <property type="entry name" value="RNase_HI_RT_Ty3"/>
    <property type="match status" value="1"/>
</dbReference>
<dbReference type="SUPFAM" id="SSF57756">
    <property type="entry name" value="Retrovirus zinc finger-like domains"/>
    <property type="match status" value="1"/>
</dbReference>
<evidence type="ECO:0000256" key="12">
    <source>
        <dbReference type="ARBA" id="ARBA00039658"/>
    </source>
</evidence>
<dbReference type="GO" id="GO:0003677">
    <property type="term" value="F:DNA binding"/>
    <property type="evidence" value="ECO:0007669"/>
    <property type="project" value="UniProtKB-KW"/>
</dbReference>
<dbReference type="InterPro" id="IPR036875">
    <property type="entry name" value="Znf_CCHC_sf"/>
</dbReference>
<dbReference type="GO" id="GO:0006508">
    <property type="term" value="P:proteolysis"/>
    <property type="evidence" value="ECO:0007669"/>
    <property type="project" value="UniProtKB-KW"/>
</dbReference>
<evidence type="ECO:0000256" key="10">
    <source>
        <dbReference type="ARBA" id="ARBA00023125"/>
    </source>
</evidence>
<evidence type="ECO:0000313" key="19">
    <source>
        <dbReference type="EMBL" id="KAI7808332.1"/>
    </source>
</evidence>
<dbReference type="InterPro" id="IPR001878">
    <property type="entry name" value="Znf_CCHC"/>
</dbReference>
<keyword evidence="20" id="KW-1185">Reference proteome</keyword>
<dbReference type="GO" id="GO:0016779">
    <property type="term" value="F:nucleotidyltransferase activity"/>
    <property type="evidence" value="ECO:0007669"/>
    <property type="project" value="UniProtKB-KW"/>
</dbReference>
<dbReference type="PROSITE" id="PS50013">
    <property type="entry name" value="CHROMO_2"/>
    <property type="match status" value="1"/>
</dbReference>
<evidence type="ECO:0000256" key="3">
    <source>
        <dbReference type="ARBA" id="ARBA00012180"/>
    </source>
</evidence>
<evidence type="ECO:0000256" key="7">
    <source>
        <dbReference type="ARBA" id="ARBA00022722"/>
    </source>
</evidence>
<evidence type="ECO:0000313" key="20">
    <source>
        <dbReference type="Proteomes" id="UP001059041"/>
    </source>
</evidence>
<keyword evidence="13" id="KW-0863">Zinc-finger</keyword>
<dbReference type="Gene3D" id="2.40.50.40">
    <property type="match status" value="1"/>
</dbReference>
<dbReference type="EC" id="3.1.26.4" evidence="3"/>
<dbReference type="CDD" id="cd00024">
    <property type="entry name" value="CD_CSD"/>
    <property type="match status" value="1"/>
</dbReference>
<dbReference type="InterPro" id="IPR041588">
    <property type="entry name" value="Integrase_H2C2"/>
</dbReference>
<evidence type="ECO:0000256" key="1">
    <source>
        <dbReference type="ARBA" id="ARBA00004123"/>
    </source>
</evidence>
<evidence type="ECO:0000256" key="9">
    <source>
        <dbReference type="ARBA" id="ARBA00022759"/>
    </source>
</evidence>
<dbReference type="InterPro" id="IPR043502">
    <property type="entry name" value="DNA/RNA_pol_sf"/>
</dbReference>
<dbReference type="EMBL" id="JAFHDT010000006">
    <property type="protein sequence ID" value="KAI7808332.1"/>
    <property type="molecule type" value="Genomic_DNA"/>
</dbReference>
<dbReference type="SMART" id="SM00343">
    <property type="entry name" value="ZnF_C2HC"/>
    <property type="match status" value="1"/>
</dbReference>
<comment type="subcellular location">
    <subcellularLocation>
        <location evidence="1">Nucleus</location>
    </subcellularLocation>
</comment>
<sequence>MELIGRESNGLTIMESAGSDSLRSALAQQGVMLGQQSTRFSSTVQEVGAINTHISKLAARLDELRLGAAAAAASRREPEPHANNPPTYDGEPNSCQAFLSQCALVFTLQPRRYASETSKVVYVLTLLSGRAHEWGVTIWNAKASFCSTFEDFCAEMVRLFDRTAQGDEAAALLSRLTQKGGSLTEYAIRLKTLAVACDWNASAVRARFLEGLNHAIADELAALNMLKELKALISLALRVEGRLTLQRQLRLSNLPWRSQTASSSDSPSTTSPATEPMQLGRLRLSTQQKQQHVAQGLCLYCGKPGHFAIQCPVKDRAHQMLFQGISHTGHALLDSGAEGNFFDAAMTQKWRIPAIPLAEPIEAWSLAGSRLTTVTHVTPSVSLLLSGNHNDSIVLYILDSPKNPIVLGHPWFVQHNPHVDWKNSSILSWSQSCHVSCLGPASSPVSVFYAPQVQPADLTGVPVEYHDLSMVFSKSRATSLPPHRSYDCAINLLPGTSPPKGRLYSLSGTEREAMDKYIQEALLAGLIRRSSSPAGAGFFFVQKKDGSLRPCIDYRGLNDITIKNRYPLPLMSSAFELLQGARVFTKLDLRNAYHLVCIREGDEWKTAFNTPTGHFEYRVLPFGLTNAPAVFQDLVNRVLGDMINIFVFVYLDDILIFSTSLQGIKADPDKIKAVAEWPTPDSRKALQCFLGFANFNRRFIRNFGQTAMPLTALTSTKVPFRWNQDAQVAFDSLKSRFVSVPILSIPDPELQFIVEVNASDVGVGAVLCQRSAQDGKVHPCAFFSHRLSPAERNYVIGNRELLVVRLALGEWHHWLEGAVQPFLDWTDHKNLEYIRSAKRLNSLQARWALFFGRFNFTLSYRPGSKNRKPRFEATGEEPPVETILTKGMVIGALSWGIEQQVTSAGRGVQVPAGCPGGRLWVPAALRSEVLQWGHSSKLVCHPGNKGTLAAISQRFWWPSVANDVRQFVLACPTCAQWKTPNRPPAGLLRPLPIPSRPWSHVALDFITGLPRSCGNTVVLTVVDRFSKAVHFVPLPKLSSSRETAQLMVDHVFRLHGLPVNIVSDRGPQFTSRFWREFCRQIGASSSLSSGFHLQTNGQCERANQDLGRMLHCLTSNYPSSWCSELSWVEYAHNSLPSSASGMSPFECSLGYNPPLFPSQEPDAAVPSALAFVQRCRRTWERSRGVLAQTAARTKAAADRHRSSPPTYVCGQRVWLSTKDLPLRAPARKLASRFIGPFRISKVVNPVAQSPCSSPPRLVDGSPTYTVRRLLDIRRRGRGVQYLVDWEGYGAEERSWVPSWDILDQALIVDFNRRRGSRALCTLIRFFLRDLFGRITTHPRRGREGILIPVVVARNISRTLPSWWVHGTFQGLFLRGGCTEHFKDSSFVVVARNFSRTLPSWWLHGTFQGLFLRGGCTEHFKASLFGVVAQNISRTLTSGSCTEHFKDSLQGCCTERASTLPLGFWQRTLYGLTRTQPIKTLELFRSRLTSSPITSWPSARSLSHIYQCWCYLSLCVFAAIALNKPFDSCPYYPA</sequence>
<dbReference type="CDD" id="cd00303">
    <property type="entry name" value="retropepsin_like"/>
    <property type="match status" value="1"/>
</dbReference>
<proteinExistence type="inferred from homology"/>
<evidence type="ECO:0000259" key="16">
    <source>
        <dbReference type="PROSITE" id="PS50158"/>
    </source>
</evidence>
<dbReference type="InterPro" id="IPR021109">
    <property type="entry name" value="Peptidase_aspartic_dom_sf"/>
</dbReference>
<dbReference type="InterPro" id="IPR023780">
    <property type="entry name" value="Chromo_domain"/>
</dbReference>
<comment type="caution">
    <text evidence="19">The sequence shown here is derived from an EMBL/GenBank/DDBJ whole genome shotgun (WGS) entry which is preliminary data.</text>
</comment>
<name>A0A9W8C693_TRIRA</name>
<dbReference type="InterPro" id="IPR000477">
    <property type="entry name" value="RT_dom"/>
</dbReference>
<feature type="domain" description="Integrase catalytic" evidence="18">
    <location>
        <begin position="993"/>
        <end position="1152"/>
    </location>
</feature>
<keyword evidence="5" id="KW-0808">Transferase</keyword>
<dbReference type="Gene3D" id="3.30.420.10">
    <property type="entry name" value="Ribonuclease H-like superfamily/Ribonuclease H"/>
    <property type="match status" value="1"/>
</dbReference>
<dbReference type="Pfam" id="PF00385">
    <property type="entry name" value="Chromo"/>
    <property type="match status" value="1"/>
</dbReference>
<evidence type="ECO:0000256" key="11">
    <source>
        <dbReference type="ARBA" id="ARBA00023268"/>
    </source>
</evidence>
<evidence type="ECO:0000256" key="5">
    <source>
        <dbReference type="ARBA" id="ARBA00022679"/>
    </source>
</evidence>
<evidence type="ECO:0000256" key="14">
    <source>
        <dbReference type="SAM" id="MobiDB-lite"/>
    </source>
</evidence>
<dbReference type="Gene3D" id="3.10.10.10">
    <property type="entry name" value="HIV Type 1 Reverse Transcriptase, subunit A, domain 1"/>
    <property type="match status" value="1"/>
</dbReference>
<dbReference type="Pfam" id="PF00665">
    <property type="entry name" value="rve"/>
    <property type="match status" value="1"/>
</dbReference>
<evidence type="ECO:0000259" key="15">
    <source>
        <dbReference type="PROSITE" id="PS50013"/>
    </source>
</evidence>
<dbReference type="FunFam" id="3.30.420.10:FF:000032">
    <property type="entry name" value="Retrovirus-related Pol polyprotein from transposon 297-like Protein"/>
    <property type="match status" value="1"/>
</dbReference>
<keyword evidence="13" id="KW-0862">Zinc</keyword>
<dbReference type="InterPro" id="IPR050951">
    <property type="entry name" value="Retrovirus_Pol_polyprotein"/>
</dbReference>
<keyword evidence="9" id="KW-0255">Endonuclease</keyword>
<evidence type="ECO:0000256" key="8">
    <source>
        <dbReference type="ARBA" id="ARBA00022750"/>
    </source>
</evidence>
<dbReference type="GO" id="GO:0004523">
    <property type="term" value="F:RNA-DNA hybrid ribonuclease activity"/>
    <property type="evidence" value="ECO:0007669"/>
    <property type="project" value="UniProtKB-EC"/>
</dbReference>
<dbReference type="PROSITE" id="PS50878">
    <property type="entry name" value="RT_POL"/>
    <property type="match status" value="1"/>
</dbReference>
<organism evidence="19 20">
    <name type="scientific">Triplophysa rosa</name>
    <name type="common">Cave loach</name>
    <dbReference type="NCBI Taxonomy" id="992332"/>
    <lineage>
        <taxon>Eukaryota</taxon>
        <taxon>Metazoa</taxon>
        <taxon>Chordata</taxon>
        <taxon>Craniata</taxon>
        <taxon>Vertebrata</taxon>
        <taxon>Euteleostomi</taxon>
        <taxon>Actinopterygii</taxon>
        <taxon>Neopterygii</taxon>
        <taxon>Teleostei</taxon>
        <taxon>Ostariophysi</taxon>
        <taxon>Cypriniformes</taxon>
        <taxon>Nemacheilidae</taxon>
        <taxon>Triplophysa</taxon>
    </lineage>
</organism>
<feature type="domain" description="Reverse transcriptase" evidence="17">
    <location>
        <begin position="522"/>
        <end position="715"/>
    </location>
</feature>
<evidence type="ECO:0000259" key="18">
    <source>
        <dbReference type="PROSITE" id="PS50994"/>
    </source>
</evidence>
<dbReference type="InterPro" id="IPR001584">
    <property type="entry name" value="Integrase_cat-core"/>
</dbReference>
<keyword evidence="6" id="KW-0548">Nucleotidyltransferase</keyword>
<keyword evidence="7" id="KW-0540">Nuclease</keyword>
<dbReference type="InterPro" id="IPR005162">
    <property type="entry name" value="Retrotrans_gag_dom"/>
</dbReference>
<protein>
    <recommendedName>
        <fullName evidence="12">Gypsy retrotransposon integrase-like protein 1</fullName>
        <ecNumber evidence="3">3.1.26.4</ecNumber>
    </recommendedName>
</protein>
<evidence type="ECO:0000256" key="13">
    <source>
        <dbReference type="PROSITE-ProRule" id="PRU00047"/>
    </source>
</evidence>
<dbReference type="PANTHER" id="PTHR37984">
    <property type="entry name" value="PROTEIN CBG26694"/>
    <property type="match status" value="1"/>
</dbReference>
<feature type="domain" description="CCHC-type" evidence="16">
    <location>
        <begin position="298"/>
        <end position="312"/>
    </location>
</feature>
<dbReference type="PROSITE" id="PS50158">
    <property type="entry name" value="ZF_CCHC"/>
    <property type="match status" value="1"/>
</dbReference>
<dbReference type="PROSITE" id="PS50994">
    <property type="entry name" value="INTEGRASE"/>
    <property type="match status" value="1"/>
</dbReference>
<dbReference type="FunFam" id="3.30.70.270:FF:000020">
    <property type="entry name" value="Transposon Tf2-6 polyprotein-like Protein"/>
    <property type="match status" value="1"/>
</dbReference>
<accession>A0A9W8C693</accession>
<dbReference type="Gene3D" id="1.10.340.70">
    <property type="match status" value="1"/>
</dbReference>
<reference evidence="19" key="1">
    <citation type="submission" date="2021-02" db="EMBL/GenBank/DDBJ databases">
        <title>Comparative genomics reveals that relaxation of natural selection precedes convergent phenotypic evolution of cavefish.</title>
        <authorList>
            <person name="Peng Z."/>
        </authorList>
    </citation>
    <scope>NUCLEOTIDE SEQUENCE</scope>
    <source>
        <tissue evidence="19">Muscle</tissue>
    </source>
</reference>
<keyword evidence="11" id="KW-0511">Multifunctional enzyme</keyword>
<keyword evidence="8" id="KW-0064">Aspartyl protease</keyword>
<keyword evidence="4" id="KW-0645">Protease</keyword>
<dbReference type="Gene3D" id="3.30.70.270">
    <property type="match status" value="2"/>
</dbReference>
<dbReference type="InterPro" id="IPR012337">
    <property type="entry name" value="RNaseH-like_sf"/>
</dbReference>
<feature type="domain" description="Chromo" evidence="15">
    <location>
        <begin position="1264"/>
        <end position="1314"/>
    </location>
</feature>
<dbReference type="GO" id="GO:0004190">
    <property type="term" value="F:aspartic-type endopeptidase activity"/>
    <property type="evidence" value="ECO:0007669"/>
    <property type="project" value="UniProtKB-KW"/>
</dbReference>
<dbReference type="InterPro" id="IPR041577">
    <property type="entry name" value="RT_RNaseH_2"/>
</dbReference>
<evidence type="ECO:0000256" key="6">
    <source>
        <dbReference type="ARBA" id="ARBA00022695"/>
    </source>
</evidence>
<evidence type="ECO:0000256" key="4">
    <source>
        <dbReference type="ARBA" id="ARBA00022670"/>
    </source>
</evidence>
<keyword evidence="9" id="KW-0378">Hydrolase</keyword>
<feature type="region of interest" description="Disordered" evidence="14">
    <location>
        <begin position="70"/>
        <end position="90"/>
    </location>
</feature>
<dbReference type="GO" id="GO:0005634">
    <property type="term" value="C:nucleus"/>
    <property type="evidence" value="ECO:0007669"/>
    <property type="project" value="UniProtKB-SubCell"/>
</dbReference>
<dbReference type="InterPro" id="IPR000953">
    <property type="entry name" value="Chromo/chromo_shadow_dom"/>
</dbReference>
<dbReference type="Pfam" id="PF03732">
    <property type="entry name" value="Retrotrans_gag"/>
    <property type="match status" value="1"/>
</dbReference>
<dbReference type="SUPFAM" id="SSF54160">
    <property type="entry name" value="Chromo domain-like"/>
    <property type="match status" value="1"/>
</dbReference>
<dbReference type="GO" id="GO:0015074">
    <property type="term" value="P:DNA integration"/>
    <property type="evidence" value="ECO:0007669"/>
    <property type="project" value="InterPro"/>
</dbReference>
<dbReference type="PANTHER" id="PTHR37984:SF5">
    <property type="entry name" value="PROTEIN NYNRIN-LIKE"/>
    <property type="match status" value="1"/>
</dbReference>
<dbReference type="SUPFAM" id="SSF56672">
    <property type="entry name" value="DNA/RNA polymerases"/>
    <property type="match status" value="1"/>
</dbReference>
<dbReference type="InterPro" id="IPR043128">
    <property type="entry name" value="Rev_trsase/Diguanyl_cyclase"/>
</dbReference>